<feature type="transmembrane region" description="Helical" evidence="2">
    <location>
        <begin position="141"/>
        <end position="164"/>
    </location>
</feature>
<feature type="transmembrane region" description="Helical" evidence="2">
    <location>
        <begin position="110"/>
        <end position="129"/>
    </location>
</feature>
<organism evidence="3 4">
    <name type="scientific">Stephania japonica</name>
    <dbReference type="NCBI Taxonomy" id="461633"/>
    <lineage>
        <taxon>Eukaryota</taxon>
        <taxon>Viridiplantae</taxon>
        <taxon>Streptophyta</taxon>
        <taxon>Embryophyta</taxon>
        <taxon>Tracheophyta</taxon>
        <taxon>Spermatophyta</taxon>
        <taxon>Magnoliopsida</taxon>
        <taxon>Ranunculales</taxon>
        <taxon>Menispermaceae</taxon>
        <taxon>Menispermoideae</taxon>
        <taxon>Cissampelideae</taxon>
        <taxon>Stephania</taxon>
    </lineage>
</organism>
<feature type="region of interest" description="Disordered" evidence="1">
    <location>
        <begin position="22"/>
        <end position="96"/>
    </location>
</feature>
<dbReference type="EMBL" id="JBBNAE010000007">
    <property type="protein sequence ID" value="KAK9109259.1"/>
    <property type="molecule type" value="Genomic_DNA"/>
</dbReference>
<dbReference type="InterPro" id="IPR021855">
    <property type="entry name" value="PAM68-like"/>
</dbReference>
<name>A0AAP0I5Y2_9MAGN</name>
<keyword evidence="2" id="KW-0812">Transmembrane</keyword>
<evidence type="ECO:0000313" key="4">
    <source>
        <dbReference type="Proteomes" id="UP001417504"/>
    </source>
</evidence>
<dbReference type="PANTHER" id="PTHR34575">
    <property type="entry name" value="PROTEIN PAM68, CHLOROPLASTIC"/>
    <property type="match status" value="1"/>
</dbReference>
<keyword evidence="4" id="KW-1185">Reference proteome</keyword>
<dbReference type="Pfam" id="PF11947">
    <property type="entry name" value="DUF3464"/>
    <property type="match status" value="1"/>
</dbReference>
<evidence type="ECO:0000256" key="1">
    <source>
        <dbReference type="SAM" id="MobiDB-lite"/>
    </source>
</evidence>
<sequence length="197" mass="21810">MNNPLISPGLIGTRLPCILHSPWHHHPQHNPHIPQPITNQTTKPRRAKGFGKPAAESTLINNTDDDTSAAPLINPSHETKPSRANRQGVQGGGDDDQISQEVWERMLKRILVFVGTPMASGVALLVIFSSLKEHQVWDVPLWLPFLTTLLCFGSSAIGIAYGTLSTSLDPEKKGSVLGWEEVQRNWPEMWTVEDESK</sequence>
<gene>
    <name evidence="3" type="ORF">Sjap_017319</name>
</gene>
<keyword evidence="2" id="KW-1133">Transmembrane helix</keyword>
<evidence type="ECO:0000313" key="3">
    <source>
        <dbReference type="EMBL" id="KAK9109259.1"/>
    </source>
</evidence>
<reference evidence="3 4" key="1">
    <citation type="submission" date="2024-01" db="EMBL/GenBank/DDBJ databases">
        <title>Genome assemblies of Stephania.</title>
        <authorList>
            <person name="Yang L."/>
        </authorList>
    </citation>
    <scope>NUCLEOTIDE SEQUENCE [LARGE SCALE GENOMIC DNA]</scope>
    <source>
        <strain evidence="3">QJT</strain>
        <tissue evidence="3">Leaf</tissue>
    </source>
</reference>
<dbReference type="AlphaFoldDB" id="A0AAP0I5Y2"/>
<dbReference type="Proteomes" id="UP001417504">
    <property type="component" value="Unassembled WGS sequence"/>
</dbReference>
<accession>A0AAP0I5Y2</accession>
<keyword evidence="2" id="KW-0472">Membrane</keyword>
<proteinExistence type="predicted"/>
<protein>
    <recommendedName>
        <fullName evidence="5">Transmembrane protein</fullName>
    </recommendedName>
</protein>
<dbReference type="PANTHER" id="PTHR34575:SF6">
    <property type="entry name" value="EXPRESSED PROTEIN"/>
    <property type="match status" value="1"/>
</dbReference>
<evidence type="ECO:0000256" key="2">
    <source>
        <dbReference type="SAM" id="Phobius"/>
    </source>
</evidence>
<comment type="caution">
    <text evidence="3">The sequence shown here is derived from an EMBL/GenBank/DDBJ whole genome shotgun (WGS) entry which is preliminary data.</text>
</comment>
<evidence type="ECO:0008006" key="5">
    <source>
        <dbReference type="Google" id="ProtNLM"/>
    </source>
</evidence>